<dbReference type="OrthoDB" id="445453at2759"/>
<evidence type="ECO:0000313" key="2">
    <source>
        <dbReference type="EMBL" id="CAL4808194.1"/>
    </source>
</evidence>
<proteinExistence type="predicted"/>
<name>A0A9P1GU84_9DINO</name>
<keyword evidence="3" id="KW-1185">Reference proteome</keyword>
<dbReference type="EMBL" id="CAMXCT030006838">
    <property type="protein sequence ID" value="CAL4808194.1"/>
    <property type="molecule type" value="Genomic_DNA"/>
</dbReference>
<reference evidence="2 3" key="2">
    <citation type="submission" date="2024-05" db="EMBL/GenBank/DDBJ databases">
        <authorList>
            <person name="Chen Y."/>
            <person name="Shah S."/>
            <person name="Dougan E. K."/>
            <person name="Thang M."/>
            <person name="Chan C."/>
        </authorList>
    </citation>
    <scope>NUCLEOTIDE SEQUENCE [LARGE SCALE GENOMIC DNA]</scope>
</reference>
<dbReference type="GO" id="GO:0044528">
    <property type="term" value="P:regulation of mitochondrial mRNA stability"/>
    <property type="evidence" value="ECO:0007669"/>
    <property type="project" value="TreeGrafter"/>
</dbReference>
<dbReference type="AlphaFoldDB" id="A0A9P1GU84"/>
<dbReference type="PANTHER" id="PTHR21228:SF40">
    <property type="entry name" value="LD45607P"/>
    <property type="match status" value="1"/>
</dbReference>
<dbReference type="EMBL" id="CAMXCT020006838">
    <property type="protein sequence ID" value="CAL1174257.1"/>
    <property type="molecule type" value="Genomic_DNA"/>
</dbReference>
<dbReference type="GO" id="GO:0003723">
    <property type="term" value="F:RNA binding"/>
    <property type="evidence" value="ECO:0007669"/>
    <property type="project" value="TreeGrafter"/>
</dbReference>
<evidence type="ECO:0000313" key="1">
    <source>
        <dbReference type="EMBL" id="CAI4020882.1"/>
    </source>
</evidence>
<accession>A0A9P1GU84</accession>
<comment type="caution">
    <text evidence="1">The sequence shown here is derived from an EMBL/GenBank/DDBJ whole genome shotgun (WGS) entry which is preliminary data.</text>
</comment>
<dbReference type="Proteomes" id="UP001152797">
    <property type="component" value="Unassembled WGS sequence"/>
</dbReference>
<dbReference type="GO" id="GO:0005759">
    <property type="term" value="C:mitochondrial matrix"/>
    <property type="evidence" value="ECO:0007669"/>
    <property type="project" value="TreeGrafter"/>
</dbReference>
<dbReference type="InterPro" id="IPR050870">
    <property type="entry name" value="FAST_kinase"/>
</dbReference>
<reference evidence="1" key="1">
    <citation type="submission" date="2022-10" db="EMBL/GenBank/DDBJ databases">
        <authorList>
            <person name="Chen Y."/>
            <person name="Dougan E. K."/>
            <person name="Chan C."/>
            <person name="Rhodes N."/>
            <person name="Thang M."/>
        </authorList>
    </citation>
    <scope>NUCLEOTIDE SEQUENCE</scope>
</reference>
<organism evidence="1">
    <name type="scientific">Cladocopium goreaui</name>
    <dbReference type="NCBI Taxonomy" id="2562237"/>
    <lineage>
        <taxon>Eukaryota</taxon>
        <taxon>Sar</taxon>
        <taxon>Alveolata</taxon>
        <taxon>Dinophyceae</taxon>
        <taxon>Suessiales</taxon>
        <taxon>Symbiodiniaceae</taxon>
        <taxon>Cladocopium</taxon>
    </lineage>
</organism>
<evidence type="ECO:0000313" key="3">
    <source>
        <dbReference type="Proteomes" id="UP001152797"/>
    </source>
</evidence>
<dbReference type="GO" id="GO:0035770">
    <property type="term" value="C:ribonucleoprotein granule"/>
    <property type="evidence" value="ECO:0007669"/>
    <property type="project" value="TreeGrafter"/>
</dbReference>
<dbReference type="GO" id="GO:0000963">
    <property type="term" value="P:mitochondrial RNA processing"/>
    <property type="evidence" value="ECO:0007669"/>
    <property type="project" value="TreeGrafter"/>
</dbReference>
<gene>
    <name evidence="1" type="ORF">C1SCF055_LOCUS45262</name>
</gene>
<sequence length="810" mass="89760">MVSYYSIPFAASKAEDFDADPPGHKPNSNRFYVDINEGLPAAGLPSNQTSAVSYYGSLGGRGLKRAGIALSAADAAVRGGQAGLQFLQRRQALGSLNAARSVEELQSVLNVRLSELDGFSCTVALHRLARLSHDVDKGAAQRTQRQWRDALAAKVRSHPSWPILMQSVAASLHEAEPRQLANMAWAVARLRAEGDGQHLLHSAAIRCAERTGPGSWDAMSTSLIPWSFATLTADIRGKEVQELVRSVGRLVHEEGSTFWTPGDLSRVAWSWAKLTQKDDTFFRRCSCLVIARLPEYTPSQLAQTIWAFATAAPSDACTHLLPKAAAAMLEGGDSDLRGLHAYTPQHLAMAVWSFAAVLYRPEELLKQIGEAVPYKLEKLNPQDISTTAWAFTTLLAKDRTIYDVLAATSIRTIHDFNNQDLSNTVWAFASAGEYHADLLEAIAAETCQRPDFHGQHLAMVAWAFITLRHRHDQLLYFIGEMTNGSKGLGTWSNAKLLAFTFAGLPRLGDALLGTEKWTLGAMQRLLDHFHAQFKNGPVDADDAWVVHDAVLPWLELDSRMTQTVGWQALTRMLSEQREALTGFLGSEEFQAILASEKPRETSIIRRYQESVQAFRIRGLGSEHSWRFLSRLGVLRSTEKLVIGSEIRCLKHMDGRGERQNWCYFRSSVSANGLLVREPGRLLNSTVVKYREDCAGLVHVKLHHDRVDHRAWDAEFRAMARTAAAARALLGDPDDVQQAQELLANGARTGDEIPCGSFQGDEAQVEGLLELFMTEVPCLSCMCAMAQFRRRFPRITLRVLWDGLPPEAHFG</sequence>
<protein>
    <submittedName>
        <fullName evidence="2">Membrane protein</fullName>
    </submittedName>
</protein>
<dbReference type="PANTHER" id="PTHR21228">
    <property type="entry name" value="FAST LEU-RICH DOMAIN-CONTAINING"/>
    <property type="match status" value="1"/>
</dbReference>
<dbReference type="EMBL" id="CAMXCT010006838">
    <property type="protein sequence ID" value="CAI4020882.1"/>
    <property type="molecule type" value="Genomic_DNA"/>
</dbReference>